<keyword evidence="3" id="KW-1003">Cell membrane</keyword>
<dbReference type="InterPro" id="IPR011066">
    <property type="entry name" value="MscS_channel_C_sf"/>
</dbReference>
<organism evidence="10 11">
    <name type="scientific">Salarchaeum japonicum</name>
    <dbReference type="NCBI Taxonomy" id="555573"/>
    <lineage>
        <taxon>Archaea</taxon>
        <taxon>Methanobacteriati</taxon>
        <taxon>Methanobacteriota</taxon>
        <taxon>Stenosarchaea group</taxon>
        <taxon>Halobacteria</taxon>
        <taxon>Halobacteriales</taxon>
        <taxon>Halobacteriaceae</taxon>
    </lineage>
</organism>
<dbReference type="PANTHER" id="PTHR30221">
    <property type="entry name" value="SMALL-CONDUCTANCE MECHANOSENSITIVE CHANNEL"/>
    <property type="match status" value="1"/>
</dbReference>
<evidence type="ECO:0000256" key="6">
    <source>
        <dbReference type="ARBA" id="ARBA00023136"/>
    </source>
</evidence>
<dbReference type="InterPro" id="IPR010920">
    <property type="entry name" value="LSM_dom_sf"/>
</dbReference>
<keyword evidence="11" id="KW-1185">Reference proteome</keyword>
<keyword evidence="4 7" id="KW-0812">Transmembrane</keyword>
<name>A0AAV3T3S2_9EURY</name>
<dbReference type="SUPFAM" id="SSF50182">
    <property type="entry name" value="Sm-like ribonucleoproteins"/>
    <property type="match status" value="1"/>
</dbReference>
<gene>
    <name evidence="10" type="ORF">GCM10009019_20480</name>
</gene>
<dbReference type="Gene3D" id="2.30.30.60">
    <property type="match status" value="1"/>
</dbReference>
<reference evidence="10 11" key="1">
    <citation type="journal article" date="2019" name="Int. J. Syst. Evol. Microbiol.">
        <title>The Global Catalogue of Microorganisms (GCM) 10K type strain sequencing project: providing services to taxonomists for standard genome sequencing and annotation.</title>
        <authorList>
            <consortium name="The Broad Institute Genomics Platform"/>
            <consortium name="The Broad Institute Genome Sequencing Center for Infectious Disease"/>
            <person name="Wu L."/>
            <person name="Ma J."/>
        </authorList>
    </citation>
    <scope>NUCLEOTIDE SEQUENCE [LARGE SCALE GENOMIC DNA]</scope>
    <source>
        <strain evidence="10 11">JCM 16327</strain>
    </source>
</reference>
<feature type="domain" description="Mechanosensitive ion channel MscS C-terminal" evidence="9">
    <location>
        <begin position="183"/>
        <end position="261"/>
    </location>
</feature>
<evidence type="ECO:0000259" key="8">
    <source>
        <dbReference type="Pfam" id="PF00924"/>
    </source>
</evidence>
<evidence type="ECO:0000256" key="5">
    <source>
        <dbReference type="ARBA" id="ARBA00022989"/>
    </source>
</evidence>
<dbReference type="Gene3D" id="3.30.70.100">
    <property type="match status" value="1"/>
</dbReference>
<evidence type="ECO:0000256" key="4">
    <source>
        <dbReference type="ARBA" id="ARBA00022692"/>
    </source>
</evidence>
<evidence type="ECO:0000256" key="1">
    <source>
        <dbReference type="ARBA" id="ARBA00004651"/>
    </source>
</evidence>
<dbReference type="InterPro" id="IPR045275">
    <property type="entry name" value="MscS_archaea/bacteria_type"/>
</dbReference>
<keyword evidence="5 7" id="KW-1133">Transmembrane helix</keyword>
<feature type="domain" description="Mechanosensitive ion channel MscS" evidence="8">
    <location>
        <begin position="104"/>
        <end position="168"/>
    </location>
</feature>
<proteinExistence type="inferred from homology"/>
<dbReference type="InterPro" id="IPR006685">
    <property type="entry name" value="MscS_channel_2nd"/>
</dbReference>
<evidence type="ECO:0000256" key="7">
    <source>
        <dbReference type="SAM" id="Phobius"/>
    </source>
</evidence>
<dbReference type="PANTHER" id="PTHR30221:SF1">
    <property type="entry name" value="SMALL-CONDUCTANCE MECHANOSENSITIVE CHANNEL"/>
    <property type="match status" value="1"/>
</dbReference>
<protein>
    <recommendedName>
        <fullName evidence="12">Mechanosensitive ion channel family protein</fullName>
    </recommendedName>
</protein>
<dbReference type="InterPro" id="IPR023408">
    <property type="entry name" value="MscS_beta-dom_sf"/>
</dbReference>
<dbReference type="InterPro" id="IPR049278">
    <property type="entry name" value="MS_channel_C"/>
</dbReference>
<feature type="transmembrane region" description="Helical" evidence="7">
    <location>
        <begin position="18"/>
        <end position="40"/>
    </location>
</feature>
<dbReference type="Pfam" id="PF00924">
    <property type="entry name" value="MS_channel_2nd"/>
    <property type="match status" value="1"/>
</dbReference>
<dbReference type="EMBL" id="BAAADU010000002">
    <property type="protein sequence ID" value="GAA0656433.1"/>
    <property type="molecule type" value="Genomic_DNA"/>
</dbReference>
<dbReference type="Gene3D" id="1.10.287.1260">
    <property type="match status" value="1"/>
</dbReference>
<dbReference type="SUPFAM" id="SSF82689">
    <property type="entry name" value="Mechanosensitive channel protein MscS (YggB), C-terminal domain"/>
    <property type="match status" value="1"/>
</dbReference>
<dbReference type="Pfam" id="PF21082">
    <property type="entry name" value="MS_channel_3rd"/>
    <property type="match status" value="1"/>
</dbReference>
<comment type="similarity">
    <text evidence="2">Belongs to the MscS (TC 1.A.23) family.</text>
</comment>
<dbReference type="AlphaFoldDB" id="A0AAV3T3S2"/>
<evidence type="ECO:0000259" key="9">
    <source>
        <dbReference type="Pfam" id="PF21082"/>
    </source>
</evidence>
<accession>A0AAV3T3S2</accession>
<evidence type="ECO:0008006" key="12">
    <source>
        <dbReference type="Google" id="ProtNLM"/>
    </source>
</evidence>
<keyword evidence="6 7" id="KW-0472">Membrane</keyword>
<evidence type="ECO:0000256" key="2">
    <source>
        <dbReference type="ARBA" id="ARBA00008017"/>
    </source>
</evidence>
<dbReference type="GO" id="GO:0005886">
    <property type="term" value="C:plasma membrane"/>
    <property type="evidence" value="ECO:0007669"/>
    <property type="project" value="UniProtKB-SubCell"/>
</dbReference>
<feature type="transmembrane region" description="Helical" evidence="7">
    <location>
        <begin position="61"/>
        <end position="85"/>
    </location>
</feature>
<evidence type="ECO:0000313" key="10">
    <source>
        <dbReference type="EMBL" id="GAA0656433.1"/>
    </source>
</evidence>
<dbReference type="Proteomes" id="UP001500194">
    <property type="component" value="Unassembled WGS sequence"/>
</dbReference>
<sequence length="282" mass="29895">MVTLGSLLSQYSEWFESAALFCGTLLAVSLLGHLVVRPMVSRVVAARNRNNPTLVNALEQYTTVLFVVAAIPLATAAAGFGGLVAGSTMIVAAGTLAVGVAGQDVIGNLVSGLFLVADPDFNVGDYIEWNDEAGTVERIDLRVTRVRTPADEVLTVPNTQLSTNAIRNPFSRGKYRLTERVLVGYDTDLDAATEVILDAASDDDRLASEPAPAVHVTSLGENAIELSARVWVDDPRSANVANVDSAFARRVKRRLQAADVSLAPASQQAVSGTLDVSMEGER</sequence>
<evidence type="ECO:0000313" key="11">
    <source>
        <dbReference type="Proteomes" id="UP001500194"/>
    </source>
</evidence>
<comment type="caution">
    <text evidence="10">The sequence shown here is derived from an EMBL/GenBank/DDBJ whole genome shotgun (WGS) entry which is preliminary data.</text>
</comment>
<evidence type="ECO:0000256" key="3">
    <source>
        <dbReference type="ARBA" id="ARBA00022475"/>
    </source>
</evidence>
<comment type="subcellular location">
    <subcellularLocation>
        <location evidence="1">Cell membrane</location>
        <topology evidence="1">Multi-pass membrane protein</topology>
    </subcellularLocation>
</comment>
<dbReference type="GO" id="GO:0008381">
    <property type="term" value="F:mechanosensitive monoatomic ion channel activity"/>
    <property type="evidence" value="ECO:0007669"/>
    <property type="project" value="InterPro"/>
</dbReference>